<keyword evidence="4" id="KW-1185">Reference proteome</keyword>
<dbReference type="EMBL" id="JADCUA010000007">
    <property type="protein sequence ID" value="KAH9838642.1"/>
    <property type="molecule type" value="Genomic_DNA"/>
</dbReference>
<protein>
    <submittedName>
        <fullName evidence="2">Uncharacterized protein</fullName>
    </submittedName>
</protein>
<evidence type="ECO:0000313" key="3">
    <source>
        <dbReference type="Proteomes" id="UP000298390"/>
    </source>
</evidence>
<sequence>MSLDPFDTEAGLRTEDQSMESLDTIIRDGESPQLEVGNISLDAPRQDLLNSIFNGPNRFPDVPPAFDEDPIIRDVYIDVFLAASFDHVSRAEAQRMLSSANRTLVAMSKRFGNELRGLGEMARTLPDVQRRLGFDSGQHVVYYFVCDICWSRYHPSQLYRLETSECTQPGCSGVLFVTKESGGRTDRIPVKVLPVASQLES</sequence>
<evidence type="ECO:0000313" key="2">
    <source>
        <dbReference type="EMBL" id="TFY56215.1"/>
    </source>
</evidence>
<dbReference type="STRING" id="34475.A0A4Y9Y1I0"/>
<reference evidence="1 4" key="2">
    <citation type="journal article" date="2021" name="Environ. Microbiol.">
        <title>Gene family expansions and transcriptome signatures uncover fungal adaptations to wood decay.</title>
        <authorList>
            <person name="Hage H."/>
            <person name="Miyauchi S."/>
            <person name="Viragh M."/>
            <person name="Drula E."/>
            <person name="Min B."/>
            <person name="Chaduli D."/>
            <person name="Navarro D."/>
            <person name="Favel A."/>
            <person name="Norest M."/>
            <person name="Lesage-Meessen L."/>
            <person name="Balint B."/>
            <person name="Merenyi Z."/>
            <person name="de Eugenio L."/>
            <person name="Morin E."/>
            <person name="Martinez A.T."/>
            <person name="Baldrian P."/>
            <person name="Stursova M."/>
            <person name="Martinez M.J."/>
            <person name="Novotny C."/>
            <person name="Magnuson J.K."/>
            <person name="Spatafora J.W."/>
            <person name="Maurice S."/>
            <person name="Pangilinan J."/>
            <person name="Andreopoulos W."/>
            <person name="LaButti K."/>
            <person name="Hundley H."/>
            <person name="Na H."/>
            <person name="Kuo A."/>
            <person name="Barry K."/>
            <person name="Lipzen A."/>
            <person name="Henrissat B."/>
            <person name="Riley R."/>
            <person name="Ahrendt S."/>
            <person name="Nagy L.G."/>
            <person name="Grigoriev I.V."/>
            <person name="Martin F."/>
            <person name="Rosso M.N."/>
        </authorList>
    </citation>
    <scope>NUCLEOTIDE SEQUENCE [LARGE SCALE GENOMIC DNA]</scope>
    <source>
        <strain evidence="1 4">CIRM-BRFM 1785</strain>
    </source>
</reference>
<accession>A0A4Y9Y1I0</accession>
<dbReference type="OrthoDB" id="2794270at2759"/>
<evidence type="ECO:0000313" key="1">
    <source>
        <dbReference type="EMBL" id="KAH9838642.1"/>
    </source>
</evidence>
<dbReference type="RefSeq" id="XP_047780557.1">
    <property type="nucleotide sequence ID" value="XM_047927318.1"/>
</dbReference>
<name>A0A4Y9Y1I0_9APHY</name>
<dbReference type="Proteomes" id="UP000814176">
    <property type="component" value="Unassembled WGS sequence"/>
</dbReference>
<proteinExistence type="predicted"/>
<organism evidence="2 3">
    <name type="scientific">Rhodofomes roseus</name>
    <dbReference type="NCBI Taxonomy" id="34475"/>
    <lineage>
        <taxon>Eukaryota</taxon>
        <taxon>Fungi</taxon>
        <taxon>Dikarya</taxon>
        <taxon>Basidiomycota</taxon>
        <taxon>Agaricomycotina</taxon>
        <taxon>Agaricomycetes</taxon>
        <taxon>Polyporales</taxon>
        <taxon>Rhodofomes</taxon>
    </lineage>
</organism>
<comment type="caution">
    <text evidence="2">The sequence shown here is derived from an EMBL/GenBank/DDBJ whole genome shotgun (WGS) entry which is preliminary data.</text>
</comment>
<reference evidence="2 3" key="1">
    <citation type="submission" date="2019-01" db="EMBL/GenBank/DDBJ databases">
        <title>Genome sequencing of the rare red list fungi Fomitopsis rosea.</title>
        <authorList>
            <person name="Buettner E."/>
            <person name="Kellner H."/>
        </authorList>
    </citation>
    <scope>NUCLEOTIDE SEQUENCE [LARGE SCALE GENOMIC DNA]</scope>
    <source>
        <strain evidence="2 3">DSM 105464</strain>
    </source>
</reference>
<dbReference type="AlphaFoldDB" id="A0A4Y9Y1I0"/>
<dbReference type="GeneID" id="72008050"/>
<evidence type="ECO:0000313" key="4">
    <source>
        <dbReference type="Proteomes" id="UP000814176"/>
    </source>
</evidence>
<dbReference type="Proteomes" id="UP000298390">
    <property type="component" value="Unassembled WGS sequence"/>
</dbReference>
<gene>
    <name evidence="1" type="ORF">C8Q71DRAFT_856575</name>
    <name evidence="2" type="ORF">EVJ58_g7771</name>
</gene>
<dbReference type="EMBL" id="SEKV01000523">
    <property type="protein sequence ID" value="TFY56215.1"/>
    <property type="molecule type" value="Genomic_DNA"/>
</dbReference>